<evidence type="ECO:0000313" key="1">
    <source>
        <dbReference type="EMBL" id="SMC17550.1"/>
    </source>
</evidence>
<organism evidence="1 2">
    <name type="scientific">Desulfacinum hydrothermale DSM 13146</name>
    <dbReference type="NCBI Taxonomy" id="1121390"/>
    <lineage>
        <taxon>Bacteria</taxon>
        <taxon>Pseudomonadati</taxon>
        <taxon>Thermodesulfobacteriota</taxon>
        <taxon>Syntrophobacteria</taxon>
        <taxon>Syntrophobacterales</taxon>
        <taxon>Syntrophobacteraceae</taxon>
        <taxon>Desulfacinum</taxon>
    </lineage>
</organism>
<name>A0A1W1X1A6_9BACT</name>
<keyword evidence="2" id="KW-1185">Reference proteome</keyword>
<dbReference type="STRING" id="1121390.SAMN02746041_00342"/>
<accession>A0A1W1X1A6</accession>
<protein>
    <submittedName>
        <fullName evidence="1">Uncharacterized protein</fullName>
    </submittedName>
</protein>
<reference evidence="1 2" key="1">
    <citation type="submission" date="2017-04" db="EMBL/GenBank/DDBJ databases">
        <authorList>
            <person name="Afonso C.L."/>
            <person name="Miller P.J."/>
            <person name="Scott M.A."/>
            <person name="Spackman E."/>
            <person name="Goraichik I."/>
            <person name="Dimitrov K.M."/>
            <person name="Suarez D.L."/>
            <person name="Swayne D.E."/>
        </authorList>
    </citation>
    <scope>NUCLEOTIDE SEQUENCE [LARGE SCALE GENOMIC DNA]</scope>
    <source>
        <strain evidence="1 2">DSM 13146</strain>
    </source>
</reference>
<dbReference type="AlphaFoldDB" id="A0A1W1X1A6"/>
<sequence>MNVHPKIVAAITTAIAMYMQAQQSAQAEAPPEARREPAPAPAAAFSLWSYSGRQSMMDMRRMLQMRLVR</sequence>
<gene>
    <name evidence="1" type="ORF">SAMN02746041_00342</name>
</gene>
<proteinExistence type="predicted"/>
<dbReference type="Proteomes" id="UP000192783">
    <property type="component" value="Unassembled WGS sequence"/>
</dbReference>
<dbReference type="RefSeq" id="WP_084055802.1">
    <property type="nucleotide sequence ID" value="NZ_FWXF01000001.1"/>
</dbReference>
<dbReference type="EMBL" id="FWXF01000001">
    <property type="protein sequence ID" value="SMC17550.1"/>
    <property type="molecule type" value="Genomic_DNA"/>
</dbReference>
<evidence type="ECO:0000313" key="2">
    <source>
        <dbReference type="Proteomes" id="UP000192783"/>
    </source>
</evidence>